<dbReference type="PROSITE" id="PS00092">
    <property type="entry name" value="N6_MTASE"/>
    <property type="match status" value="1"/>
</dbReference>
<comment type="catalytic activity">
    <reaction evidence="5">
        <text>L-glutaminyl-[peptide chain release factor] + S-adenosyl-L-methionine = N(5)-methyl-L-glutaminyl-[peptide chain release factor] + S-adenosyl-L-homocysteine + H(+)</text>
        <dbReference type="Rhea" id="RHEA:42896"/>
        <dbReference type="Rhea" id="RHEA-COMP:10271"/>
        <dbReference type="Rhea" id="RHEA-COMP:10272"/>
        <dbReference type="ChEBI" id="CHEBI:15378"/>
        <dbReference type="ChEBI" id="CHEBI:30011"/>
        <dbReference type="ChEBI" id="CHEBI:57856"/>
        <dbReference type="ChEBI" id="CHEBI:59789"/>
        <dbReference type="ChEBI" id="CHEBI:61891"/>
        <dbReference type="EC" id="2.1.1.297"/>
    </reaction>
</comment>
<dbReference type="GO" id="GO:0001522">
    <property type="term" value="P:pseudouridine synthesis"/>
    <property type="evidence" value="ECO:0007669"/>
    <property type="project" value="InterPro"/>
</dbReference>
<organism evidence="8 9">
    <name type="scientific">Hesseltinella vesiculosa</name>
    <dbReference type="NCBI Taxonomy" id="101127"/>
    <lineage>
        <taxon>Eukaryota</taxon>
        <taxon>Fungi</taxon>
        <taxon>Fungi incertae sedis</taxon>
        <taxon>Mucoromycota</taxon>
        <taxon>Mucoromycotina</taxon>
        <taxon>Mucoromycetes</taxon>
        <taxon>Mucorales</taxon>
        <taxon>Cunninghamellaceae</taxon>
        <taxon>Hesseltinella</taxon>
    </lineage>
</organism>
<accession>A0A1X2GV20</accession>
<dbReference type="GO" id="GO:0032259">
    <property type="term" value="P:methylation"/>
    <property type="evidence" value="ECO:0007669"/>
    <property type="project" value="UniProtKB-KW"/>
</dbReference>
<dbReference type="SUPFAM" id="SSF55120">
    <property type="entry name" value="Pseudouridine synthase"/>
    <property type="match status" value="1"/>
</dbReference>
<evidence type="ECO:0000259" key="7">
    <source>
        <dbReference type="Pfam" id="PF05175"/>
    </source>
</evidence>
<evidence type="ECO:0000256" key="1">
    <source>
        <dbReference type="ARBA" id="ARBA00012771"/>
    </source>
</evidence>
<dbReference type="InterPro" id="IPR029063">
    <property type="entry name" value="SAM-dependent_MTases_sf"/>
</dbReference>
<protein>
    <recommendedName>
        <fullName evidence="1">peptide chain release factor N(5)-glutamine methyltransferase</fullName>
        <ecNumber evidence="1">2.1.1.297</ecNumber>
    </recommendedName>
</protein>
<evidence type="ECO:0000256" key="5">
    <source>
        <dbReference type="ARBA" id="ARBA00048391"/>
    </source>
</evidence>
<evidence type="ECO:0000256" key="6">
    <source>
        <dbReference type="SAM" id="MobiDB-lite"/>
    </source>
</evidence>
<feature type="compositionally biased region" description="Acidic residues" evidence="6">
    <location>
        <begin position="139"/>
        <end position="154"/>
    </location>
</feature>
<dbReference type="InterPro" id="IPR004556">
    <property type="entry name" value="HemK-like"/>
</dbReference>
<dbReference type="EC" id="2.1.1.297" evidence="1"/>
<dbReference type="GO" id="GO:0102559">
    <property type="term" value="F:peptide chain release factor N(5)-glutamine methyltransferase activity"/>
    <property type="evidence" value="ECO:0007669"/>
    <property type="project" value="UniProtKB-EC"/>
</dbReference>
<dbReference type="PANTHER" id="PTHR18895:SF74">
    <property type="entry name" value="MTRF1L RELEASE FACTOR GLUTAMINE METHYLTRANSFERASE"/>
    <property type="match status" value="1"/>
</dbReference>
<keyword evidence="4" id="KW-0949">S-adenosyl-L-methionine</keyword>
<dbReference type="OrthoDB" id="269872at2759"/>
<gene>
    <name evidence="8" type="ORF">DM01DRAFT_1331328</name>
</gene>
<dbReference type="STRING" id="101127.A0A1X2GV20"/>
<dbReference type="Gene3D" id="3.30.2350.10">
    <property type="entry name" value="Pseudouridine synthase"/>
    <property type="match status" value="1"/>
</dbReference>
<evidence type="ECO:0000256" key="4">
    <source>
        <dbReference type="ARBA" id="ARBA00022691"/>
    </source>
</evidence>
<dbReference type="GO" id="GO:0003723">
    <property type="term" value="F:RNA binding"/>
    <property type="evidence" value="ECO:0007669"/>
    <property type="project" value="InterPro"/>
</dbReference>
<dbReference type="InterPro" id="IPR050320">
    <property type="entry name" value="N5-glutamine_MTase"/>
</dbReference>
<dbReference type="CDD" id="cd02440">
    <property type="entry name" value="AdoMet_MTases"/>
    <property type="match status" value="1"/>
</dbReference>
<dbReference type="Pfam" id="PF05175">
    <property type="entry name" value="MTS"/>
    <property type="match status" value="1"/>
</dbReference>
<evidence type="ECO:0000313" key="8">
    <source>
        <dbReference type="EMBL" id="ORX61856.1"/>
    </source>
</evidence>
<evidence type="ECO:0000256" key="3">
    <source>
        <dbReference type="ARBA" id="ARBA00022679"/>
    </source>
</evidence>
<evidence type="ECO:0000256" key="2">
    <source>
        <dbReference type="ARBA" id="ARBA00022603"/>
    </source>
</evidence>
<dbReference type="Gene3D" id="3.40.50.150">
    <property type="entry name" value="Vaccinia Virus protein VP39"/>
    <property type="match status" value="1"/>
</dbReference>
<keyword evidence="9" id="KW-1185">Reference proteome</keyword>
<dbReference type="GO" id="GO:0009982">
    <property type="term" value="F:pseudouridine synthase activity"/>
    <property type="evidence" value="ECO:0007669"/>
    <property type="project" value="InterPro"/>
</dbReference>
<name>A0A1X2GV20_9FUNG</name>
<dbReference type="NCBIfam" id="TIGR00536">
    <property type="entry name" value="hemK_fam"/>
    <property type="match status" value="1"/>
</dbReference>
<sequence length="517" mass="58655">MYKDMPLDIVYQEHDLVVAWKPPGMSFHTFELILRYRLEKEPELMWLPFQLQKAASGLMMVATSQASKEDLSQKYMQGQIQLELHAICHGLVPEDVLSRQPEPPILDGTTTLDNDHQLPSPPATGHVAKRRRTLTKDDFPDDDEENDDDDDDDIDRFGLQEQQTSPSMDAVRIHSVIRSNNADYLTTVVLQVHTPFSSGAIRHSFCHRGHPIIGNSNATRPLKTHRDKGLYMSLTRITLGSLQLVHAEPDKFQLLRQREHRFWQRAYEKRLAVVQQSGKVVDDDLEWVENAYGKEPIAYLLGEKMFHGLRFDIDRSCLIPRPSSETLVTAALDWLNQQTRTSPRVLDLGTGCGNLMVSILASMPTATGVGVDISAEALIMAEKNLQSLVQPCSRGRFICKDMAQLTLDDLHGPMDILVCNPPYLDKAALDRSHLANHQKLQLAHEPDEALFADDQGYAWYKAIHDLAPHWLAPHSCVILECGKGMMKKVRKIWCGWQVVHTVQDKQGWDRCLVLEKK</sequence>
<dbReference type="SUPFAM" id="SSF53335">
    <property type="entry name" value="S-adenosyl-L-methionine-dependent methyltransferases"/>
    <property type="match status" value="1"/>
</dbReference>
<reference evidence="8 9" key="1">
    <citation type="submission" date="2016-07" db="EMBL/GenBank/DDBJ databases">
        <title>Pervasive Adenine N6-methylation of Active Genes in Fungi.</title>
        <authorList>
            <consortium name="DOE Joint Genome Institute"/>
            <person name="Mondo S.J."/>
            <person name="Dannebaum R.O."/>
            <person name="Kuo R.C."/>
            <person name="Labutti K."/>
            <person name="Haridas S."/>
            <person name="Kuo A."/>
            <person name="Salamov A."/>
            <person name="Ahrendt S.R."/>
            <person name="Lipzen A."/>
            <person name="Sullivan W."/>
            <person name="Andreopoulos W.B."/>
            <person name="Clum A."/>
            <person name="Lindquist E."/>
            <person name="Daum C."/>
            <person name="Ramamoorthy G.K."/>
            <person name="Gryganskyi A."/>
            <person name="Culley D."/>
            <person name="Magnuson J.K."/>
            <person name="James T.Y."/>
            <person name="O'Malley M.A."/>
            <person name="Stajich J.E."/>
            <person name="Spatafora J.W."/>
            <person name="Visel A."/>
            <person name="Grigoriev I.V."/>
        </authorList>
    </citation>
    <scope>NUCLEOTIDE SEQUENCE [LARGE SCALE GENOMIC DNA]</scope>
    <source>
        <strain evidence="8 9">NRRL 3301</strain>
    </source>
</reference>
<dbReference type="Proteomes" id="UP000242146">
    <property type="component" value="Unassembled WGS sequence"/>
</dbReference>
<dbReference type="InterPro" id="IPR007848">
    <property type="entry name" value="Small_mtfrase_dom"/>
</dbReference>
<feature type="region of interest" description="Disordered" evidence="6">
    <location>
        <begin position="98"/>
        <end position="166"/>
    </location>
</feature>
<keyword evidence="3 8" id="KW-0808">Transferase</keyword>
<dbReference type="AlphaFoldDB" id="A0A1X2GV20"/>
<dbReference type="EMBL" id="MCGT01000002">
    <property type="protein sequence ID" value="ORX61856.1"/>
    <property type="molecule type" value="Genomic_DNA"/>
</dbReference>
<evidence type="ECO:0000313" key="9">
    <source>
        <dbReference type="Proteomes" id="UP000242146"/>
    </source>
</evidence>
<dbReference type="InterPro" id="IPR020103">
    <property type="entry name" value="PsdUridine_synth_cat_dom_sf"/>
</dbReference>
<comment type="caution">
    <text evidence="8">The sequence shown here is derived from an EMBL/GenBank/DDBJ whole genome shotgun (WGS) entry which is preliminary data.</text>
</comment>
<keyword evidence="2 8" id="KW-0489">Methyltransferase</keyword>
<dbReference type="InterPro" id="IPR002052">
    <property type="entry name" value="DNA_methylase_N6_adenine_CS"/>
</dbReference>
<dbReference type="PANTHER" id="PTHR18895">
    <property type="entry name" value="HEMK METHYLTRANSFERASE"/>
    <property type="match status" value="1"/>
</dbReference>
<feature type="domain" description="Methyltransferase small" evidence="7">
    <location>
        <begin position="338"/>
        <end position="429"/>
    </location>
</feature>
<proteinExistence type="predicted"/>